<protein>
    <submittedName>
        <fullName evidence="1">Uncharacterized protein</fullName>
    </submittedName>
</protein>
<gene>
    <name evidence="1" type="ORF">O181_022438</name>
</gene>
<accession>A0A9Q3GWC4</accession>
<dbReference type="AlphaFoldDB" id="A0A9Q3GWC4"/>
<keyword evidence="2" id="KW-1185">Reference proteome</keyword>
<sequence length="100" mass="11545">MTSIGSLLILLLRILNVKRRTPISIYCICIGNSLLISVNLSYTSFQSLHRPKINLDHRRLQFYQKLEIKCLYPTTDVSSSECPTPDSWLYFVISTKFLGF</sequence>
<organism evidence="1 2">
    <name type="scientific">Austropuccinia psidii MF-1</name>
    <dbReference type="NCBI Taxonomy" id="1389203"/>
    <lineage>
        <taxon>Eukaryota</taxon>
        <taxon>Fungi</taxon>
        <taxon>Dikarya</taxon>
        <taxon>Basidiomycota</taxon>
        <taxon>Pucciniomycotina</taxon>
        <taxon>Pucciniomycetes</taxon>
        <taxon>Pucciniales</taxon>
        <taxon>Sphaerophragmiaceae</taxon>
        <taxon>Austropuccinia</taxon>
    </lineage>
</organism>
<evidence type="ECO:0000313" key="2">
    <source>
        <dbReference type="Proteomes" id="UP000765509"/>
    </source>
</evidence>
<dbReference type="EMBL" id="AVOT02006904">
    <property type="protein sequence ID" value="MBW0482723.1"/>
    <property type="molecule type" value="Genomic_DNA"/>
</dbReference>
<evidence type="ECO:0000313" key="1">
    <source>
        <dbReference type="EMBL" id="MBW0482723.1"/>
    </source>
</evidence>
<dbReference type="Proteomes" id="UP000765509">
    <property type="component" value="Unassembled WGS sequence"/>
</dbReference>
<comment type="caution">
    <text evidence="1">The sequence shown here is derived from an EMBL/GenBank/DDBJ whole genome shotgun (WGS) entry which is preliminary data.</text>
</comment>
<proteinExistence type="predicted"/>
<name>A0A9Q3GWC4_9BASI</name>
<reference evidence="1" key="1">
    <citation type="submission" date="2021-03" db="EMBL/GenBank/DDBJ databases">
        <title>Draft genome sequence of rust myrtle Austropuccinia psidii MF-1, a brazilian biotype.</title>
        <authorList>
            <person name="Quecine M.C."/>
            <person name="Pachon D.M.R."/>
            <person name="Bonatelli M.L."/>
            <person name="Correr F.H."/>
            <person name="Franceschini L.M."/>
            <person name="Leite T.F."/>
            <person name="Margarido G.R.A."/>
            <person name="Almeida C.A."/>
            <person name="Ferrarezi J.A."/>
            <person name="Labate C.A."/>
        </authorList>
    </citation>
    <scope>NUCLEOTIDE SEQUENCE</scope>
    <source>
        <strain evidence="1">MF-1</strain>
    </source>
</reference>